<dbReference type="Pfam" id="PF23636">
    <property type="entry name" value="DUF7144"/>
    <property type="match status" value="1"/>
</dbReference>
<sequence>MNRTRSRGWMLFAATLLFLTGAINIIQGITALFLTDNLFNFGGEAFFFNLTPWGILLGLWGLLLVAAGFALTTRQSWARIAAVVLLAINIVAQLAFFAANPLWSLAVVAIDLFAIYALTAGWSSASALEEERESERGTDEASYRSGYEAGVRESREVPSSGAHVPQPTRGEHARRTG</sequence>
<dbReference type="OrthoDB" id="4482242at2"/>
<feature type="transmembrane region" description="Helical" evidence="2">
    <location>
        <begin position="78"/>
        <end position="96"/>
    </location>
</feature>
<feature type="transmembrane region" description="Helical" evidence="2">
    <location>
        <begin position="52"/>
        <end position="71"/>
    </location>
</feature>
<feature type="region of interest" description="Disordered" evidence="1">
    <location>
        <begin position="129"/>
        <end position="177"/>
    </location>
</feature>
<keyword evidence="2" id="KW-0812">Transmembrane</keyword>
<keyword evidence="2" id="KW-0472">Membrane</keyword>
<organism evidence="4 5">
    <name type="scientific">Thermobifida halotolerans</name>
    <dbReference type="NCBI Taxonomy" id="483545"/>
    <lineage>
        <taxon>Bacteria</taxon>
        <taxon>Bacillati</taxon>
        <taxon>Actinomycetota</taxon>
        <taxon>Actinomycetes</taxon>
        <taxon>Streptosporangiales</taxon>
        <taxon>Nocardiopsidaceae</taxon>
        <taxon>Thermobifida</taxon>
    </lineage>
</organism>
<keyword evidence="2" id="KW-1133">Transmembrane helix</keyword>
<dbReference type="InterPro" id="IPR055568">
    <property type="entry name" value="DUF7144"/>
</dbReference>
<name>A0A399FV82_9ACTN</name>
<evidence type="ECO:0000313" key="5">
    <source>
        <dbReference type="Proteomes" id="UP000265719"/>
    </source>
</evidence>
<reference evidence="4" key="1">
    <citation type="submission" date="2020-10" db="EMBL/GenBank/DDBJ databases">
        <title>De novo genome project of the cellulose decomposer Thermobifida halotolerans type strain.</title>
        <authorList>
            <person name="Nagy I."/>
            <person name="Horvath B."/>
            <person name="Kukolya J."/>
            <person name="Nagy I."/>
            <person name="Orsini M."/>
        </authorList>
    </citation>
    <scope>NUCLEOTIDE SEQUENCE</scope>
    <source>
        <strain evidence="4">DSM 44931</strain>
    </source>
</reference>
<feature type="transmembrane region" description="Helical" evidence="2">
    <location>
        <begin position="102"/>
        <end position="122"/>
    </location>
</feature>
<dbReference type="EMBL" id="CP063196">
    <property type="protein sequence ID" value="UOE18823.1"/>
    <property type="molecule type" value="Genomic_DNA"/>
</dbReference>
<protein>
    <recommendedName>
        <fullName evidence="3">DUF7144 domain-containing protein</fullName>
    </recommendedName>
</protein>
<proteinExistence type="predicted"/>
<dbReference type="Proteomes" id="UP000265719">
    <property type="component" value="Chromosome"/>
</dbReference>
<evidence type="ECO:0000259" key="3">
    <source>
        <dbReference type="Pfam" id="PF23636"/>
    </source>
</evidence>
<evidence type="ECO:0000256" key="2">
    <source>
        <dbReference type="SAM" id="Phobius"/>
    </source>
</evidence>
<dbReference type="RefSeq" id="WP_068691579.1">
    <property type="nucleotide sequence ID" value="NZ_CP063196.1"/>
</dbReference>
<keyword evidence="5" id="KW-1185">Reference proteome</keyword>
<evidence type="ECO:0000256" key="1">
    <source>
        <dbReference type="SAM" id="MobiDB-lite"/>
    </source>
</evidence>
<dbReference type="AlphaFoldDB" id="A0A399FV82"/>
<evidence type="ECO:0000313" key="4">
    <source>
        <dbReference type="EMBL" id="UOE18823.1"/>
    </source>
</evidence>
<feature type="compositionally biased region" description="Basic and acidic residues" evidence="1">
    <location>
        <begin position="133"/>
        <end position="142"/>
    </location>
</feature>
<gene>
    <name evidence="4" type="ORF">NI17_018895</name>
</gene>
<dbReference type="KEGG" id="thao:NI17_018895"/>
<accession>A0A399FV82</accession>
<feature type="domain" description="DUF7144" evidence="3">
    <location>
        <begin position="9"/>
        <end position="122"/>
    </location>
</feature>